<feature type="transmembrane region" description="Helical" evidence="1">
    <location>
        <begin position="162"/>
        <end position="179"/>
    </location>
</feature>
<dbReference type="EMBL" id="JACJSG010000001">
    <property type="protein sequence ID" value="MBD2499040.1"/>
    <property type="molecule type" value="Genomic_DNA"/>
</dbReference>
<evidence type="ECO:0000313" key="3">
    <source>
        <dbReference type="Proteomes" id="UP000661112"/>
    </source>
</evidence>
<dbReference type="PANTHER" id="PTHR21732:SF0">
    <property type="entry name" value="MYB_SANT-LIKE DNA-BINDING DOMAIN-CONTAINING PROTEIN 4"/>
    <property type="match status" value="1"/>
</dbReference>
<evidence type="ECO:0008006" key="4">
    <source>
        <dbReference type="Google" id="ProtNLM"/>
    </source>
</evidence>
<keyword evidence="1" id="KW-0472">Membrane</keyword>
<dbReference type="PANTHER" id="PTHR21732">
    <property type="entry name" value="MYB/SANT-LIKE DNA-BINDING DOMAIN-CONTAINING PROTEIN 4"/>
    <property type="match status" value="1"/>
</dbReference>
<keyword evidence="3" id="KW-1185">Reference proteome</keyword>
<name>A0ABR8CYI8_9NOST</name>
<organism evidence="2 3">
    <name type="scientific">Anabaena azotica FACHB-119</name>
    <dbReference type="NCBI Taxonomy" id="947527"/>
    <lineage>
        <taxon>Bacteria</taxon>
        <taxon>Bacillati</taxon>
        <taxon>Cyanobacteriota</taxon>
        <taxon>Cyanophyceae</taxon>
        <taxon>Nostocales</taxon>
        <taxon>Nostocaceae</taxon>
        <taxon>Anabaena</taxon>
        <taxon>Anabaena azotica</taxon>
    </lineage>
</organism>
<keyword evidence="1" id="KW-1133">Transmembrane helix</keyword>
<reference evidence="2 3" key="1">
    <citation type="journal article" date="2020" name="ISME J.">
        <title>Comparative genomics reveals insights into cyanobacterial evolution and habitat adaptation.</title>
        <authorList>
            <person name="Chen M.Y."/>
            <person name="Teng W.K."/>
            <person name="Zhao L."/>
            <person name="Hu C.X."/>
            <person name="Zhou Y.K."/>
            <person name="Han B.P."/>
            <person name="Song L.R."/>
            <person name="Shu W.S."/>
        </authorList>
    </citation>
    <scope>NUCLEOTIDE SEQUENCE [LARGE SCALE GENOMIC DNA]</scope>
    <source>
        <strain evidence="2 3">FACHB-119</strain>
    </source>
</reference>
<dbReference type="Proteomes" id="UP000661112">
    <property type="component" value="Unassembled WGS sequence"/>
</dbReference>
<protein>
    <recommendedName>
        <fullName evidence="4">Zonadhesin</fullName>
    </recommendedName>
</protein>
<dbReference type="RefSeq" id="WP_190465421.1">
    <property type="nucleotide sequence ID" value="NZ_JACJSG010000001.1"/>
</dbReference>
<proteinExistence type="predicted"/>
<keyword evidence="1" id="KW-0812">Transmembrane</keyword>
<gene>
    <name evidence="2" type="ORF">H6G83_00185</name>
</gene>
<dbReference type="InterPro" id="IPR026162">
    <property type="entry name" value="MSANTD4"/>
</dbReference>
<sequence>MRKKFNKQITHTNATLGDRFSHTMIANHILDVEPLRLKVEPQRLKVEPQRLKVEPQRLKVEPLRLKVEPQRLKVEPQRLKVEPQRLKVEPLRLTVEPPRLTVKPPRLTVEPPRLSFADQKSIFPVNFSLYRFLINMLLILRCRDVACNVSTLFIRRNFMENWYYLLLLSACLLQTYLLQTSQAAFASSLGRFVKMG</sequence>
<evidence type="ECO:0000256" key="1">
    <source>
        <dbReference type="SAM" id="Phobius"/>
    </source>
</evidence>
<accession>A0ABR8CYI8</accession>
<evidence type="ECO:0000313" key="2">
    <source>
        <dbReference type="EMBL" id="MBD2499040.1"/>
    </source>
</evidence>
<comment type="caution">
    <text evidence="2">The sequence shown here is derived from an EMBL/GenBank/DDBJ whole genome shotgun (WGS) entry which is preliminary data.</text>
</comment>